<comment type="caution">
    <text evidence="1">The sequence shown here is derived from an EMBL/GenBank/DDBJ whole genome shotgun (WGS) entry which is preliminary data.</text>
</comment>
<evidence type="ECO:0000313" key="1">
    <source>
        <dbReference type="EMBL" id="MWB93054.1"/>
    </source>
</evidence>
<gene>
    <name evidence="1" type="ORF">GON26_01655</name>
</gene>
<proteinExistence type="predicted"/>
<dbReference type="AlphaFoldDB" id="A0A6I4NPC3"/>
<name>A0A6I4NPC3_9FLAO</name>
<accession>A0A6I4NPC3</accession>
<sequence length="71" mass="8618">MKKFEIKKKLPNSWILSHHEFPKFTCEFENGKFNLSRTLMGLDDPLGNHTEVKLLQKMEQWLLRYHKDKMI</sequence>
<protein>
    <submittedName>
        <fullName evidence="1">Uncharacterized protein</fullName>
    </submittedName>
</protein>
<organism evidence="1 2">
    <name type="scientific">Flavobacterium hydrocarbonoxydans</name>
    <dbReference type="NCBI Taxonomy" id="2683249"/>
    <lineage>
        <taxon>Bacteria</taxon>
        <taxon>Pseudomonadati</taxon>
        <taxon>Bacteroidota</taxon>
        <taxon>Flavobacteriia</taxon>
        <taxon>Flavobacteriales</taxon>
        <taxon>Flavobacteriaceae</taxon>
        <taxon>Flavobacterium</taxon>
    </lineage>
</organism>
<dbReference type="EMBL" id="WSTB01000001">
    <property type="protein sequence ID" value="MWB93054.1"/>
    <property type="molecule type" value="Genomic_DNA"/>
</dbReference>
<keyword evidence="2" id="KW-1185">Reference proteome</keyword>
<evidence type="ECO:0000313" key="2">
    <source>
        <dbReference type="Proteomes" id="UP000471501"/>
    </source>
</evidence>
<dbReference type="RefSeq" id="WP_160372980.1">
    <property type="nucleotide sequence ID" value="NZ_WSTB01000001.1"/>
</dbReference>
<dbReference type="Proteomes" id="UP000471501">
    <property type="component" value="Unassembled WGS sequence"/>
</dbReference>
<reference evidence="1 2" key="1">
    <citation type="submission" date="2019-12" db="EMBL/GenBank/DDBJ databases">
        <authorList>
            <person name="Kim Y.S."/>
        </authorList>
    </citation>
    <scope>NUCLEOTIDE SEQUENCE [LARGE SCALE GENOMIC DNA]</scope>
    <source>
        <strain evidence="1 2">GA093</strain>
    </source>
</reference>